<accession>A0A218WM69</accession>
<feature type="compositionally biased region" description="Basic and acidic residues" evidence="1">
    <location>
        <begin position="111"/>
        <end position="134"/>
    </location>
</feature>
<feature type="compositionally biased region" description="Basic and acidic residues" evidence="1">
    <location>
        <begin position="80"/>
        <end position="89"/>
    </location>
</feature>
<organism evidence="2 3">
    <name type="scientific">Punica granatum</name>
    <name type="common">Pomegranate</name>
    <dbReference type="NCBI Taxonomy" id="22663"/>
    <lineage>
        <taxon>Eukaryota</taxon>
        <taxon>Viridiplantae</taxon>
        <taxon>Streptophyta</taxon>
        <taxon>Embryophyta</taxon>
        <taxon>Tracheophyta</taxon>
        <taxon>Spermatophyta</taxon>
        <taxon>Magnoliopsida</taxon>
        <taxon>eudicotyledons</taxon>
        <taxon>Gunneridae</taxon>
        <taxon>Pentapetalae</taxon>
        <taxon>rosids</taxon>
        <taxon>malvids</taxon>
        <taxon>Myrtales</taxon>
        <taxon>Lythraceae</taxon>
        <taxon>Punica</taxon>
    </lineage>
</organism>
<gene>
    <name evidence="2" type="ORF">CDL15_Pgr026549</name>
</gene>
<name>A0A218WM69_PUNGR</name>
<evidence type="ECO:0000313" key="2">
    <source>
        <dbReference type="EMBL" id="OWM73450.1"/>
    </source>
</evidence>
<dbReference type="EMBL" id="MTKT01003950">
    <property type="protein sequence ID" value="OWM73450.1"/>
    <property type="molecule type" value="Genomic_DNA"/>
</dbReference>
<dbReference type="Proteomes" id="UP000197138">
    <property type="component" value="Unassembled WGS sequence"/>
</dbReference>
<protein>
    <submittedName>
        <fullName evidence="2">Uncharacterized protein</fullName>
    </submittedName>
</protein>
<evidence type="ECO:0000313" key="3">
    <source>
        <dbReference type="Proteomes" id="UP000197138"/>
    </source>
</evidence>
<evidence type="ECO:0000256" key="1">
    <source>
        <dbReference type="SAM" id="MobiDB-lite"/>
    </source>
</evidence>
<proteinExistence type="predicted"/>
<reference evidence="3" key="1">
    <citation type="journal article" date="2017" name="Plant J.">
        <title>The pomegranate (Punica granatum L.) genome and the genomics of punicalagin biosynthesis.</title>
        <authorList>
            <person name="Qin G."/>
            <person name="Xu C."/>
            <person name="Ming R."/>
            <person name="Tang H."/>
            <person name="Guyot R."/>
            <person name="Kramer E.M."/>
            <person name="Hu Y."/>
            <person name="Yi X."/>
            <person name="Qi Y."/>
            <person name="Xu X."/>
            <person name="Gao Z."/>
            <person name="Pan H."/>
            <person name="Jian J."/>
            <person name="Tian Y."/>
            <person name="Yue Z."/>
            <person name="Xu Y."/>
        </authorList>
    </citation>
    <scope>NUCLEOTIDE SEQUENCE [LARGE SCALE GENOMIC DNA]</scope>
    <source>
        <strain evidence="3">cv. Dabenzi</strain>
    </source>
</reference>
<dbReference type="AlphaFoldDB" id="A0A218WM69"/>
<feature type="compositionally biased region" description="Polar residues" evidence="1">
    <location>
        <begin position="58"/>
        <end position="78"/>
    </location>
</feature>
<sequence length="134" mass="15381">MQVYTQYPKGEKKNLFCQINRSTENCLWQNLNTELGKFRSLKSTSSTNSTKNDKGLRSFSNGSNKSSTHGNNRVTQKPISPERRIEGSKRRAFLCQNLPAEEAIPLHAHRKMQEGRKSSRTTPADKRGNWELER</sequence>
<feature type="region of interest" description="Disordered" evidence="1">
    <location>
        <begin position="38"/>
        <end position="134"/>
    </location>
</feature>
<comment type="caution">
    <text evidence="2">The sequence shown here is derived from an EMBL/GenBank/DDBJ whole genome shotgun (WGS) entry which is preliminary data.</text>
</comment>